<keyword evidence="1" id="KW-0472">Membrane</keyword>
<dbReference type="EMBL" id="VEVO01000021">
    <property type="protein sequence ID" value="KAF0024656.1"/>
    <property type="molecule type" value="Genomic_DNA"/>
</dbReference>
<comment type="caution">
    <text evidence="2">The sequence shown here is derived from an EMBL/GenBank/DDBJ whole genome shotgun (WGS) entry which is preliminary data.</text>
</comment>
<proteinExistence type="predicted"/>
<gene>
    <name evidence="2" type="ORF">F2P81_023458</name>
</gene>
<dbReference type="Proteomes" id="UP000438429">
    <property type="component" value="Unassembled WGS sequence"/>
</dbReference>
<feature type="transmembrane region" description="Helical" evidence="1">
    <location>
        <begin position="95"/>
        <end position="116"/>
    </location>
</feature>
<accession>A0A6A4RPW3</accession>
<evidence type="ECO:0000313" key="2">
    <source>
        <dbReference type="EMBL" id="KAF0024656.1"/>
    </source>
</evidence>
<protein>
    <submittedName>
        <fullName evidence="2">Uncharacterized protein</fullName>
    </submittedName>
</protein>
<dbReference type="AlphaFoldDB" id="A0A6A4RPW3"/>
<evidence type="ECO:0000256" key="1">
    <source>
        <dbReference type="SAM" id="Phobius"/>
    </source>
</evidence>
<keyword evidence="1" id="KW-0812">Transmembrane</keyword>
<evidence type="ECO:0000313" key="3">
    <source>
        <dbReference type="Proteomes" id="UP000438429"/>
    </source>
</evidence>
<keyword evidence="1" id="KW-1133">Transmembrane helix</keyword>
<sequence length="131" mass="14397">MAKSCFLEPSNAAIYIDIKTGSAVFLNLLYNVYNSCTKSFGDLRSCGSEPRGLSFKPTAQLEGHADECTLNLLQDSRNFTLNLVSGSSMFETRGFISSSFLLSNLLLIHVYVVVLLPDNVPTSSTYSLQRN</sequence>
<reference evidence="2 3" key="1">
    <citation type="submission" date="2019-06" db="EMBL/GenBank/DDBJ databases">
        <title>Draft genomes of female and male turbot (Scophthalmus maximus).</title>
        <authorList>
            <person name="Xu H."/>
            <person name="Xu X.-W."/>
            <person name="Shao C."/>
            <person name="Chen S."/>
        </authorList>
    </citation>
    <scope>NUCLEOTIDE SEQUENCE [LARGE SCALE GENOMIC DNA]</scope>
    <source>
        <strain evidence="2">Ysfricsl-2016a</strain>
        <tissue evidence="2">Blood</tissue>
    </source>
</reference>
<name>A0A6A4RPW3_SCOMX</name>
<organism evidence="2 3">
    <name type="scientific">Scophthalmus maximus</name>
    <name type="common">Turbot</name>
    <name type="synonym">Psetta maxima</name>
    <dbReference type="NCBI Taxonomy" id="52904"/>
    <lineage>
        <taxon>Eukaryota</taxon>
        <taxon>Metazoa</taxon>
        <taxon>Chordata</taxon>
        <taxon>Craniata</taxon>
        <taxon>Vertebrata</taxon>
        <taxon>Euteleostomi</taxon>
        <taxon>Actinopterygii</taxon>
        <taxon>Neopterygii</taxon>
        <taxon>Teleostei</taxon>
        <taxon>Neoteleostei</taxon>
        <taxon>Acanthomorphata</taxon>
        <taxon>Carangaria</taxon>
        <taxon>Pleuronectiformes</taxon>
        <taxon>Pleuronectoidei</taxon>
        <taxon>Scophthalmidae</taxon>
        <taxon>Scophthalmus</taxon>
    </lineage>
</organism>